<dbReference type="EnsemblFungi" id="PTTG_30042-t43_1">
    <property type="protein sequence ID" value="PTTG_30042-t43_1-p1"/>
    <property type="gene ID" value="PTTG_30042"/>
</dbReference>
<evidence type="ECO:0000313" key="2">
    <source>
        <dbReference type="EnsemblFungi" id="PTTG_30042-t43_1-p1"/>
    </source>
</evidence>
<protein>
    <submittedName>
        <fullName evidence="1 2">Uncharacterized protein</fullName>
    </submittedName>
</protein>
<reference evidence="2 3" key="3">
    <citation type="journal article" date="2017" name="G3 (Bethesda)">
        <title>Comparative analysis highlights variable genome content of wheat rusts and divergence of the mating loci.</title>
        <authorList>
            <person name="Cuomo C.A."/>
            <person name="Bakkeren G."/>
            <person name="Khalil H.B."/>
            <person name="Panwar V."/>
            <person name="Joly D."/>
            <person name="Linning R."/>
            <person name="Sakthikumar S."/>
            <person name="Song X."/>
            <person name="Adiconis X."/>
            <person name="Fan L."/>
            <person name="Goldberg J.M."/>
            <person name="Levin J.Z."/>
            <person name="Young S."/>
            <person name="Zeng Q."/>
            <person name="Anikster Y."/>
            <person name="Bruce M."/>
            <person name="Wang M."/>
            <person name="Yin C."/>
            <person name="McCallum B."/>
            <person name="Szabo L.J."/>
            <person name="Hulbert S."/>
            <person name="Chen X."/>
            <person name="Fellers J.P."/>
        </authorList>
    </citation>
    <scope>NUCLEOTIDE SEQUENCE</scope>
    <source>
        <strain evidence="2">isolate 1-1 / race 1 (BBBD)</strain>
        <strain evidence="3">Isolate 1-1 / race 1 (BBBD)</strain>
    </source>
</reference>
<gene>
    <name evidence="1" type="ORF">PTTG_30042</name>
</gene>
<reference evidence="2" key="4">
    <citation type="submission" date="2025-05" db="UniProtKB">
        <authorList>
            <consortium name="EnsemblFungi"/>
        </authorList>
    </citation>
    <scope>IDENTIFICATION</scope>
    <source>
        <strain evidence="2">isolate 1-1 / race 1 (BBBD)</strain>
    </source>
</reference>
<dbReference type="Proteomes" id="UP000005240">
    <property type="component" value="Unassembled WGS sequence"/>
</dbReference>
<keyword evidence="3" id="KW-1185">Reference proteome</keyword>
<sequence length="137" mass="15629">MSRFGLDLFNRENPPAGYFSASELWRICSLGPQPAQLTPQVINCNTSFRLFYEKFSSTNKSTWAMLKSKKPKLFPIEFLALSTLKDFQEFVPSKCNDQFDGAGDLIQNAIIKGSPRIEWKVLMNIDDGDEFKKSADY</sequence>
<dbReference type="VEuPathDB" id="FungiDB:PTTG_30042"/>
<evidence type="ECO:0000313" key="1">
    <source>
        <dbReference type="EMBL" id="OAV86181.1"/>
    </source>
</evidence>
<reference evidence="1" key="1">
    <citation type="submission" date="2009-11" db="EMBL/GenBank/DDBJ databases">
        <authorList>
            <consortium name="The Broad Institute Genome Sequencing Platform"/>
            <person name="Ward D."/>
            <person name="Feldgarden M."/>
            <person name="Earl A."/>
            <person name="Young S.K."/>
            <person name="Zeng Q."/>
            <person name="Koehrsen M."/>
            <person name="Alvarado L."/>
            <person name="Berlin A."/>
            <person name="Bochicchio J."/>
            <person name="Borenstein D."/>
            <person name="Chapman S.B."/>
            <person name="Chen Z."/>
            <person name="Engels R."/>
            <person name="Freedman E."/>
            <person name="Gellesch M."/>
            <person name="Goldberg J."/>
            <person name="Griggs A."/>
            <person name="Gujja S."/>
            <person name="Heilman E."/>
            <person name="Heiman D."/>
            <person name="Hepburn T."/>
            <person name="Howarth C."/>
            <person name="Jen D."/>
            <person name="Larson L."/>
            <person name="Lewis B."/>
            <person name="Mehta T."/>
            <person name="Park D."/>
            <person name="Pearson M."/>
            <person name="Roberts A."/>
            <person name="Saif S."/>
            <person name="Shea T."/>
            <person name="Shenoy N."/>
            <person name="Sisk P."/>
            <person name="Stolte C."/>
            <person name="Sykes S."/>
            <person name="Thomson T."/>
            <person name="Walk T."/>
            <person name="White J."/>
            <person name="Yandava C."/>
            <person name="Izard J."/>
            <person name="Baranova O.V."/>
            <person name="Blanton J.M."/>
            <person name="Tanner A.C."/>
            <person name="Dewhirst F.E."/>
            <person name="Haas B."/>
            <person name="Nusbaum C."/>
            <person name="Birren B."/>
        </authorList>
    </citation>
    <scope>NUCLEOTIDE SEQUENCE [LARGE SCALE GENOMIC DNA]</scope>
    <source>
        <strain evidence="1">1-1 BBBD Race 1</strain>
    </source>
</reference>
<evidence type="ECO:0000313" key="3">
    <source>
        <dbReference type="Proteomes" id="UP000005240"/>
    </source>
</evidence>
<accession>A0A180G0H1</accession>
<dbReference type="OrthoDB" id="10505854at2759"/>
<proteinExistence type="predicted"/>
<name>A0A180G0H1_PUCT1</name>
<dbReference type="EMBL" id="ADAS02001518">
    <property type="protein sequence ID" value="OAV86181.1"/>
    <property type="molecule type" value="Genomic_DNA"/>
</dbReference>
<dbReference type="AlphaFoldDB" id="A0A180G0H1"/>
<reference evidence="1" key="2">
    <citation type="submission" date="2016-05" db="EMBL/GenBank/DDBJ databases">
        <title>Comparative analysis highlights variable genome content of wheat rusts and divergence of the mating loci.</title>
        <authorList>
            <person name="Cuomo C.A."/>
            <person name="Bakkeren G."/>
            <person name="Szabo L."/>
            <person name="Khalil H."/>
            <person name="Joly D."/>
            <person name="Goldberg J."/>
            <person name="Young S."/>
            <person name="Zeng Q."/>
            <person name="Fellers J."/>
        </authorList>
    </citation>
    <scope>NUCLEOTIDE SEQUENCE [LARGE SCALE GENOMIC DNA]</scope>
    <source>
        <strain evidence="1">1-1 BBBD Race 1</strain>
    </source>
</reference>
<organism evidence="1">
    <name type="scientific">Puccinia triticina (isolate 1-1 / race 1 (BBBD))</name>
    <name type="common">Brown leaf rust fungus</name>
    <dbReference type="NCBI Taxonomy" id="630390"/>
    <lineage>
        <taxon>Eukaryota</taxon>
        <taxon>Fungi</taxon>
        <taxon>Dikarya</taxon>
        <taxon>Basidiomycota</taxon>
        <taxon>Pucciniomycotina</taxon>
        <taxon>Pucciniomycetes</taxon>
        <taxon>Pucciniales</taxon>
        <taxon>Pucciniaceae</taxon>
        <taxon>Puccinia</taxon>
    </lineage>
</organism>